<dbReference type="SUPFAM" id="SSF47781">
    <property type="entry name" value="RuvA domain 2-like"/>
    <property type="match status" value="1"/>
</dbReference>
<dbReference type="NCBIfam" id="TIGR00426">
    <property type="entry name" value="competence protein ComEA helix-hairpin-helix repeat region"/>
    <property type="match status" value="1"/>
</dbReference>
<reference evidence="3 4" key="1">
    <citation type="journal article" date="2015" name="Genome Announc.">
        <title>Expanding the biotechnology potential of lactobacilli through comparative genomics of 213 strains and associated genera.</title>
        <authorList>
            <person name="Sun Z."/>
            <person name="Harris H.M."/>
            <person name="McCann A."/>
            <person name="Guo C."/>
            <person name="Argimon S."/>
            <person name="Zhang W."/>
            <person name="Yang X."/>
            <person name="Jeffery I.B."/>
            <person name="Cooney J.C."/>
            <person name="Kagawa T.F."/>
            <person name="Liu W."/>
            <person name="Song Y."/>
            <person name="Salvetti E."/>
            <person name="Wrobel A."/>
            <person name="Rasinkangas P."/>
            <person name="Parkhill J."/>
            <person name="Rea M.C."/>
            <person name="O'Sullivan O."/>
            <person name="Ritari J."/>
            <person name="Douillard F.P."/>
            <person name="Paul Ross R."/>
            <person name="Yang R."/>
            <person name="Briner A.E."/>
            <person name="Felis G.E."/>
            <person name="de Vos W.M."/>
            <person name="Barrangou R."/>
            <person name="Klaenhammer T.R."/>
            <person name="Caufield P.W."/>
            <person name="Cui Y."/>
            <person name="Zhang H."/>
            <person name="O'Toole P.W."/>
        </authorList>
    </citation>
    <scope>NUCLEOTIDE SEQUENCE [LARGE SCALE GENOMIC DNA]</scope>
    <source>
        <strain evidence="3 4">DSM 22698</strain>
    </source>
</reference>
<evidence type="ECO:0000313" key="3">
    <source>
        <dbReference type="EMBL" id="KRM88009.1"/>
    </source>
</evidence>
<dbReference type="InterPro" id="IPR004509">
    <property type="entry name" value="Competence_ComEA_HhH"/>
</dbReference>
<dbReference type="PATRIC" id="fig|1423810.4.peg.296"/>
<evidence type="ECO:0000313" key="4">
    <source>
        <dbReference type="Proteomes" id="UP000051789"/>
    </source>
</evidence>
<evidence type="ECO:0000259" key="2">
    <source>
        <dbReference type="Pfam" id="PF10531"/>
    </source>
</evidence>
<dbReference type="InterPro" id="IPR051675">
    <property type="entry name" value="Endo/Exo/Phosphatase_dom_1"/>
</dbReference>
<dbReference type="InterPro" id="IPR010994">
    <property type="entry name" value="RuvA_2-like"/>
</dbReference>
<dbReference type="AlphaFoldDB" id="A0A0R2CHQ9"/>
<dbReference type="Pfam" id="PF12836">
    <property type="entry name" value="HHH_3"/>
    <property type="match status" value="1"/>
</dbReference>
<accession>A0A0R2CHQ9</accession>
<comment type="caution">
    <text evidence="3">The sequence shown here is derived from an EMBL/GenBank/DDBJ whole genome shotgun (WGS) entry which is preliminary data.</text>
</comment>
<feature type="domain" description="Soluble ligand binding" evidence="2">
    <location>
        <begin position="76"/>
        <end position="127"/>
    </location>
</feature>
<dbReference type="Gene3D" id="3.10.560.10">
    <property type="entry name" value="Outer membrane lipoprotein wza domain like"/>
    <property type="match status" value="1"/>
</dbReference>
<name>A0A0R2CHQ9_9LACO</name>
<dbReference type="InterPro" id="IPR019554">
    <property type="entry name" value="Soluble_ligand-bd"/>
</dbReference>
<protein>
    <submittedName>
        <fullName evidence="3">DNA uptake protein-like DNA-binding protein</fullName>
    </submittedName>
</protein>
<gene>
    <name evidence="3" type="ORF">FD19_GL000293</name>
</gene>
<dbReference type="Gene3D" id="1.10.150.280">
    <property type="entry name" value="AF1531-like domain"/>
    <property type="match status" value="1"/>
</dbReference>
<keyword evidence="4" id="KW-1185">Reference proteome</keyword>
<keyword evidence="1" id="KW-0812">Transmembrane</keyword>
<dbReference type="Pfam" id="PF10531">
    <property type="entry name" value="SLBB"/>
    <property type="match status" value="1"/>
</dbReference>
<evidence type="ECO:0000256" key="1">
    <source>
        <dbReference type="SAM" id="Phobius"/>
    </source>
</evidence>
<feature type="transmembrane region" description="Helical" evidence="1">
    <location>
        <begin position="14"/>
        <end position="34"/>
    </location>
</feature>
<dbReference type="GO" id="GO:0015627">
    <property type="term" value="C:type II protein secretion system complex"/>
    <property type="evidence" value="ECO:0007669"/>
    <property type="project" value="TreeGrafter"/>
</dbReference>
<dbReference type="Proteomes" id="UP000051789">
    <property type="component" value="Unassembled WGS sequence"/>
</dbReference>
<keyword evidence="1" id="KW-0472">Membrane</keyword>
<keyword evidence="1" id="KW-1133">Transmembrane helix</keyword>
<dbReference type="STRING" id="1423810.FD19_GL000293"/>
<dbReference type="GO" id="GO:0003677">
    <property type="term" value="F:DNA binding"/>
    <property type="evidence" value="ECO:0007669"/>
    <property type="project" value="UniProtKB-KW"/>
</dbReference>
<dbReference type="PANTHER" id="PTHR21180:SF32">
    <property type="entry name" value="ENDONUCLEASE_EXONUCLEASE_PHOSPHATASE FAMILY DOMAIN-CONTAINING PROTEIN 1"/>
    <property type="match status" value="1"/>
</dbReference>
<sequence length="231" mass="24112">MNSMDKVWSLVRDYWQYVAMGVLAALVLGTWGWAQWRQSSQITDPVVASTNLMTTSSHSASVVTTVASASTGAAGYVYVAGAVRHPGLYHVRSTTRWADVVQAAGGLTDDADASQVNLARFARDQENLTIPVQGALVVSSSSATDVSNAAATGASGVASGAADTDQIDLNTATLAQLQTISGVGPKRAQDIIDYRSEHGGFQSVDQLKDISGIGDKIFADLQPHVTVGSTP</sequence>
<dbReference type="GO" id="GO:0015628">
    <property type="term" value="P:protein secretion by the type II secretion system"/>
    <property type="evidence" value="ECO:0007669"/>
    <property type="project" value="TreeGrafter"/>
</dbReference>
<proteinExistence type="predicted"/>
<dbReference type="EMBL" id="AYZK01000001">
    <property type="protein sequence ID" value="KRM88009.1"/>
    <property type="molecule type" value="Genomic_DNA"/>
</dbReference>
<dbReference type="PANTHER" id="PTHR21180">
    <property type="entry name" value="ENDONUCLEASE/EXONUCLEASE/PHOSPHATASE FAMILY DOMAIN-CONTAINING PROTEIN 1"/>
    <property type="match status" value="1"/>
</dbReference>
<keyword evidence="3" id="KW-0238">DNA-binding</keyword>
<organism evidence="3 4">
    <name type="scientific">Lacticaseibacillus thailandensis DSM 22698 = JCM 13996</name>
    <dbReference type="NCBI Taxonomy" id="1423810"/>
    <lineage>
        <taxon>Bacteria</taxon>
        <taxon>Bacillati</taxon>
        <taxon>Bacillota</taxon>
        <taxon>Bacilli</taxon>
        <taxon>Lactobacillales</taxon>
        <taxon>Lactobacillaceae</taxon>
        <taxon>Lacticaseibacillus</taxon>
    </lineage>
</organism>